<reference evidence="1" key="1">
    <citation type="journal article" date="2014" name="Front. Microbiol.">
        <title>High frequency of phylogenetically diverse reductive dehalogenase-homologous genes in deep subseafloor sedimentary metagenomes.</title>
        <authorList>
            <person name="Kawai M."/>
            <person name="Futagami T."/>
            <person name="Toyoda A."/>
            <person name="Takaki Y."/>
            <person name="Nishi S."/>
            <person name="Hori S."/>
            <person name="Arai W."/>
            <person name="Tsubouchi T."/>
            <person name="Morono Y."/>
            <person name="Uchiyama I."/>
            <person name="Ito T."/>
            <person name="Fujiyama A."/>
            <person name="Inagaki F."/>
            <person name="Takami H."/>
        </authorList>
    </citation>
    <scope>NUCLEOTIDE SEQUENCE</scope>
    <source>
        <strain evidence="1">Expedition CK06-06</strain>
    </source>
</reference>
<accession>X0WV42</accession>
<organism evidence="1">
    <name type="scientific">marine sediment metagenome</name>
    <dbReference type="NCBI Taxonomy" id="412755"/>
    <lineage>
        <taxon>unclassified sequences</taxon>
        <taxon>metagenomes</taxon>
        <taxon>ecological metagenomes</taxon>
    </lineage>
</organism>
<evidence type="ECO:0000313" key="1">
    <source>
        <dbReference type="EMBL" id="GAG16606.1"/>
    </source>
</evidence>
<sequence>KNKEKYYSILPIELSAQLTEYSRNKGPISNYIRKNISNNLNYSVKHKEIISKRIEILNNQARLVSKLKHSDFVAFFDFGYRNKAGINNWILNLLDKVRF</sequence>
<protein>
    <submittedName>
        <fullName evidence="1">Uncharacterized protein</fullName>
    </submittedName>
</protein>
<dbReference type="EMBL" id="BARS01035264">
    <property type="protein sequence ID" value="GAG16606.1"/>
    <property type="molecule type" value="Genomic_DNA"/>
</dbReference>
<name>X0WV42_9ZZZZ</name>
<comment type="caution">
    <text evidence="1">The sequence shown here is derived from an EMBL/GenBank/DDBJ whole genome shotgun (WGS) entry which is preliminary data.</text>
</comment>
<feature type="non-terminal residue" evidence="1">
    <location>
        <position position="1"/>
    </location>
</feature>
<dbReference type="AlphaFoldDB" id="X0WV42"/>
<proteinExistence type="predicted"/>
<gene>
    <name evidence="1" type="ORF">S01H1_54354</name>
</gene>